<feature type="transmembrane region" description="Helical" evidence="6">
    <location>
        <begin position="89"/>
        <end position="107"/>
    </location>
</feature>
<feature type="transmembrane region" description="Helical" evidence="6">
    <location>
        <begin position="119"/>
        <end position="137"/>
    </location>
</feature>
<accession>A0A8H3ESM4</accession>
<feature type="binding site" evidence="5">
    <location>
        <position position="139"/>
    </location>
    <ligand>
        <name>Zn(2+)</name>
        <dbReference type="ChEBI" id="CHEBI:29105"/>
    </ligand>
</feature>
<dbReference type="Proteomes" id="UP000664203">
    <property type="component" value="Unassembled WGS sequence"/>
</dbReference>
<protein>
    <submittedName>
        <fullName evidence="7">Uncharacterized protein</fullName>
    </submittedName>
</protein>
<dbReference type="InterPro" id="IPR004254">
    <property type="entry name" value="AdipoR/HlyIII-related"/>
</dbReference>
<dbReference type="PANTHER" id="PTHR20855">
    <property type="entry name" value="ADIPOR/PROGESTIN RECEPTOR-RELATED"/>
    <property type="match status" value="1"/>
</dbReference>
<dbReference type="GO" id="GO:0016020">
    <property type="term" value="C:membrane"/>
    <property type="evidence" value="ECO:0007669"/>
    <property type="project" value="UniProtKB-SubCell"/>
</dbReference>
<dbReference type="GO" id="GO:0006882">
    <property type="term" value="P:intracellular zinc ion homeostasis"/>
    <property type="evidence" value="ECO:0007669"/>
    <property type="project" value="TreeGrafter"/>
</dbReference>
<keyword evidence="8" id="KW-1185">Reference proteome</keyword>
<keyword evidence="5" id="KW-0862">Zinc</keyword>
<comment type="caution">
    <text evidence="7">The sequence shown here is derived from an EMBL/GenBank/DDBJ whole genome shotgun (WGS) entry which is preliminary data.</text>
</comment>
<evidence type="ECO:0000256" key="6">
    <source>
        <dbReference type="SAM" id="Phobius"/>
    </source>
</evidence>
<feature type="transmembrane region" description="Helical" evidence="6">
    <location>
        <begin position="247"/>
        <end position="265"/>
    </location>
</feature>
<reference evidence="7" key="1">
    <citation type="submission" date="2021-03" db="EMBL/GenBank/DDBJ databases">
        <authorList>
            <person name="Tagirdzhanova G."/>
        </authorList>
    </citation>
    <scope>NUCLEOTIDE SEQUENCE</scope>
</reference>
<evidence type="ECO:0000256" key="3">
    <source>
        <dbReference type="ARBA" id="ARBA00022989"/>
    </source>
</evidence>
<dbReference type="GO" id="GO:0038023">
    <property type="term" value="F:signaling receptor activity"/>
    <property type="evidence" value="ECO:0007669"/>
    <property type="project" value="TreeGrafter"/>
</dbReference>
<evidence type="ECO:0000313" key="8">
    <source>
        <dbReference type="Proteomes" id="UP000664203"/>
    </source>
</evidence>
<evidence type="ECO:0000256" key="1">
    <source>
        <dbReference type="ARBA" id="ARBA00004141"/>
    </source>
</evidence>
<evidence type="ECO:0000256" key="2">
    <source>
        <dbReference type="ARBA" id="ARBA00022692"/>
    </source>
</evidence>
<dbReference type="EMBL" id="CAJPDR010000052">
    <property type="protein sequence ID" value="CAF9911971.1"/>
    <property type="molecule type" value="Genomic_DNA"/>
</dbReference>
<keyword evidence="3 6" id="KW-1133">Transmembrane helix</keyword>
<proteinExistence type="predicted"/>
<comment type="subcellular location">
    <subcellularLocation>
        <location evidence="1">Membrane</location>
        <topology evidence="1">Multi-pass membrane protein</topology>
    </subcellularLocation>
</comment>
<feature type="transmembrane region" description="Helical" evidence="6">
    <location>
        <begin position="183"/>
        <end position="202"/>
    </location>
</feature>
<gene>
    <name evidence="7" type="ORF">ALECFALPRED_007790</name>
</gene>
<keyword evidence="2 6" id="KW-0812">Transmembrane</keyword>
<feature type="transmembrane region" description="Helical" evidence="6">
    <location>
        <begin position="157"/>
        <end position="177"/>
    </location>
</feature>
<keyword evidence="5" id="KW-0479">Metal-binding</keyword>
<evidence type="ECO:0000256" key="5">
    <source>
        <dbReference type="PIRSR" id="PIRSR604254-1"/>
    </source>
</evidence>
<dbReference type="Pfam" id="PF03006">
    <property type="entry name" value="HlyIII"/>
    <property type="match status" value="1"/>
</dbReference>
<dbReference type="OrthoDB" id="529367at2759"/>
<dbReference type="PANTHER" id="PTHR20855:SF130">
    <property type="entry name" value="HAEMOLYSIN-III FAMILY PROTEIN"/>
    <property type="match status" value="1"/>
</dbReference>
<name>A0A8H3ESM4_9LECA</name>
<keyword evidence="4 6" id="KW-0472">Membrane</keyword>
<dbReference type="AlphaFoldDB" id="A0A8H3ESM4"/>
<dbReference type="GO" id="GO:0046872">
    <property type="term" value="F:metal ion binding"/>
    <property type="evidence" value="ECO:0007669"/>
    <property type="project" value="UniProtKB-KW"/>
</dbReference>
<feature type="transmembrane region" description="Helical" evidence="6">
    <location>
        <begin position="214"/>
        <end position="235"/>
    </location>
</feature>
<evidence type="ECO:0000256" key="4">
    <source>
        <dbReference type="ARBA" id="ARBA00023136"/>
    </source>
</evidence>
<sequence length="292" mass="32566">MTGHVRALSTTFTDRVQASAHVIAEAGHEAITKSSNAVQHILHYEQLPEWMKIDPYIQHGYRPVLYSFKKCFWSLFYPHNELVNTWSHLLPALGYLALLLGLDFWSLHSGIKVSTTDNAFFQVYIAATASCLFLSAVYHGTNTHSENVSRNFLKLDYFGIVLSSIGTNISSTYFGLYDSLTLQNLYFMLIVACSVFAFYNLLRDDVDGPGAAIRRVITFAALASNGLLPIGHIAFAQGAQGLEGFALTHTAVAILLYLLAIFFYLTHIPEKWRPGTFDIWVCGFPTFAQFSG</sequence>
<organism evidence="7 8">
    <name type="scientific">Alectoria fallacina</name>
    <dbReference type="NCBI Taxonomy" id="1903189"/>
    <lineage>
        <taxon>Eukaryota</taxon>
        <taxon>Fungi</taxon>
        <taxon>Dikarya</taxon>
        <taxon>Ascomycota</taxon>
        <taxon>Pezizomycotina</taxon>
        <taxon>Lecanoromycetes</taxon>
        <taxon>OSLEUM clade</taxon>
        <taxon>Lecanoromycetidae</taxon>
        <taxon>Lecanorales</taxon>
        <taxon>Lecanorineae</taxon>
        <taxon>Parmeliaceae</taxon>
        <taxon>Alectoria</taxon>
    </lineage>
</organism>
<evidence type="ECO:0000313" key="7">
    <source>
        <dbReference type="EMBL" id="CAF9911971.1"/>
    </source>
</evidence>